<dbReference type="Proteomes" id="UP000789901">
    <property type="component" value="Unassembled WGS sequence"/>
</dbReference>
<organism evidence="1 2">
    <name type="scientific">Gigaspora margarita</name>
    <dbReference type="NCBI Taxonomy" id="4874"/>
    <lineage>
        <taxon>Eukaryota</taxon>
        <taxon>Fungi</taxon>
        <taxon>Fungi incertae sedis</taxon>
        <taxon>Mucoromycota</taxon>
        <taxon>Glomeromycotina</taxon>
        <taxon>Glomeromycetes</taxon>
        <taxon>Diversisporales</taxon>
        <taxon>Gigasporaceae</taxon>
        <taxon>Gigaspora</taxon>
    </lineage>
</organism>
<sequence length="54" mass="6162">NDEIETSAYLQDQLRPKPCLISIPSINSCSSETKIYKKEKKDSSNAEKKEMTKL</sequence>
<protein>
    <submittedName>
        <fullName evidence="1">37926_t:CDS:1</fullName>
    </submittedName>
</protein>
<feature type="non-terminal residue" evidence="1">
    <location>
        <position position="1"/>
    </location>
</feature>
<dbReference type="EMBL" id="CAJVQB010112260">
    <property type="protein sequence ID" value="CAG8852464.1"/>
    <property type="molecule type" value="Genomic_DNA"/>
</dbReference>
<keyword evidence="2" id="KW-1185">Reference proteome</keyword>
<evidence type="ECO:0000313" key="2">
    <source>
        <dbReference type="Proteomes" id="UP000789901"/>
    </source>
</evidence>
<comment type="caution">
    <text evidence="1">The sequence shown here is derived from an EMBL/GenBank/DDBJ whole genome shotgun (WGS) entry which is preliminary data.</text>
</comment>
<feature type="non-terminal residue" evidence="1">
    <location>
        <position position="54"/>
    </location>
</feature>
<accession>A0ABN7XEL9</accession>
<evidence type="ECO:0000313" key="1">
    <source>
        <dbReference type="EMBL" id="CAG8852464.1"/>
    </source>
</evidence>
<gene>
    <name evidence="1" type="ORF">GMARGA_LOCUS41285</name>
</gene>
<proteinExistence type="predicted"/>
<reference evidence="1 2" key="1">
    <citation type="submission" date="2021-06" db="EMBL/GenBank/DDBJ databases">
        <authorList>
            <person name="Kallberg Y."/>
            <person name="Tangrot J."/>
            <person name="Rosling A."/>
        </authorList>
    </citation>
    <scope>NUCLEOTIDE SEQUENCE [LARGE SCALE GENOMIC DNA]</scope>
    <source>
        <strain evidence="1 2">120-4 pot B 10/14</strain>
    </source>
</reference>
<name>A0ABN7XEL9_GIGMA</name>